<evidence type="ECO:0000313" key="3">
    <source>
        <dbReference type="Proteomes" id="UP000094256"/>
    </source>
</evidence>
<proteinExistence type="predicted"/>
<feature type="domain" description="Peptidase M61 catalytic" evidence="1">
    <location>
        <begin position="290"/>
        <end position="358"/>
    </location>
</feature>
<dbReference type="InterPro" id="IPR027268">
    <property type="entry name" value="Peptidase_M4/M1_CTD_sf"/>
</dbReference>
<dbReference type="Proteomes" id="UP000094256">
    <property type="component" value="Chromosome"/>
</dbReference>
<name>A0A1B3ZG34_9SPHN</name>
<dbReference type="InterPro" id="IPR036034">
    <property type="entry name" value="PDZ_sf"/>
</dbReference>
<evidence type="ECO:0000313" key="2">
    <source>
        <dbReference type="EMBL" id="AOH86387.1"/>
    </source>
</evidence>
<evidence type="ECO:0000259" key="1">
    <source>
        <dbReference type="Pfam" id="PF05299"/>
    </source>
</evidence>
<dbReference type="AlphaFoldDB" id="A0A1B3ZG34"/>
<dbReference type="STRING" id="1560345.AWL63_00445"/>
<protein>
    <submittedName>
        <fullName evidence="2">Peptidase M61</fullName>
    </submittedName>
</protein>
<dbReference type="EMBL" id="CP014168">
    <property type="protein sequence ID" value="AOH86387.1"/>
    <property type="molecule type" value="Genomic_DNA"/>
</dbReference>
<dbReference type="Gene3D" id="1.10.390.10">
    <property type="entry name" value="Neutral Protease Domain 2"/>
    <property type="match status" value="1"/>
</dbReference>
<gene>
    <name evidence="2" type="ORF">AWL63_00445</name>
</gene>
<dbReference type="Pfam" id="PF05299">
    <property type="entry name" value="Peptidase_M61"/>
    <property type="match status" value="1"/>
</dbReference>
<dbReference type="SUPFAM" id="SSF50156">
    <property type="entry name" value="PDZ domain-like"/>
    <property type="match status" value="1"/>
</dbReference>
<dbReference type="SUPFAM" id="SSF55486">
    <property type="entry name" value="Metalloproteases ('zincins'), catalytic domain"/>
    <property type="match status" value="1"/>
</dbReference>
<keyword evidence="3" id="KW-1185">Reference proteome</keyword>
<accession>A0A1B3ZG34</accession>
<dbReference type="InterPro" id="IPR007963">
    <property type="entry name" value="Peptidase_M61_catalytic"/>
</dbReference>
<sequence length="563" mass="60231">MRCMASGIALVLSGARAAPEPPPTLSITLAPDAPDRDGHIRAIDLTLVVTDADAAPGAPLFHLPATANTVVTSADDITALTATDARGPLSLAAQDTPADDSNTDRAWRADRAVAGTVTIRYRVTIDPARPPLVAPQYDIRTESGTVSGAANSFVLLPADAKPRHVAVHWNLTKLGANAIGVSSFGVGDVAPDTPITPDRLGSVYYMAGTPGLYRAPGFFAAWQGTPAFAAAEVMQWASKLHAFYGSFFGYRPPSFGVFARTNAGNPGSGIGLVDSFAFTFGPTSTAEEMRTLLAHEMLHAWVNSLDGSMDAANGLGAAWFGEGLAVYYQRALPYRAGLIPTAAFLADLNETAGRYYTNAMIATPNADIAAGFWRDTRIRVLPYDRGSLYFATVNAAIRARSGGRRSLDDLVREMLAARRRGEAMTLVMWRRMLAAELGQSGIQSFEAMLAGKTVLPPSDAFGARFERVKVPLRRWQLGFDPASTTTSPKTVRGLIPGSNAALAGLRNGDHITTAFPQDAPQGDQHATLDLKIERDGRPMVIHYLPRGKTVLAWQWRLRSAGKR</sequence>
<organism evidence="2 3">
    <name type="scientific">Sphingomonas panacis</name>
    <dbReference type="NCBI Taxonomy" id="1560345"/>
    <lineage>
        <taxon>Bacteria</taxon>
        <taxon>Pseudomonadati</taxon>
        <taxon>Pseudomonadota</taxon>
        <taxon>Alphaproteobacteria</taxon>
        <taxon>Sphingomonadales</taxon>
        <taxon>Sphingomonadaceae</taxon>
        <taxon>Sphingomonas</taxon>
    </lineage>
</organism>
<dbReference type="KEGG" id="span:AWL63_00445"/>
<reference evidence="2 3" key="1">
    <citation type="submission" date="2016-01" db="EMBL/GenBank/DDBJ databases">
        <title>Complete genome and mega plasmid sequence of Sphingomonas panacis DCY99 elicits systemic resistance in rice to Xanthomonas oryzae.</title>
        <authorList>
            <person name="Kim Y.J."/>
            <person name="Yang D.C."/>
            <person name="Sing P."/>
        </authorList>
    </citation>
    <scope>NUCLEOTIDE SEQUENCE [LARGE SCALE GENOMIC DNA]</scope>
    <source>
        <strain evidence="2 3">DCY99</strain>
    </source>
</reference>